<evidence type="ECO:0000313" key="1">
    <source>
        <dbReference type="EMBL" id="GFY05734.1"/>
    </source>
</evidence>
<protein>
    <submittedName>
        <fullName evidence="1">Uncharacterized protein</fullName>
    </submittedName>
</protein>
<sequence length="85" mass="9289">MRIGAAKRRSSSTEIATDRSVVEVHENRRTDNANGLSAFLIFETAGLIRLSLPTTKIEVALQSYTMATADGSRNFEPRSSDEDGT</sequence>
<dbReference type="Proteomes" id="UP000887159">
    <property type="component" value="Unassembled WGS sequence"/>
</dbReference>
<gene>
    <name evidence="1" type="ORF">TNCV_4404011</name>
</gene>
<evidence type="ECO:0000313" key="2">
    <source>
        <dbReference type="Proteomes" id="UP000887159"/>
    </source>
</evidence>
<reference evidence="1" key="1">
    <citation type="submission" date="2020-08" db="EMBL/GenBank/DDBJ databases">
        <title>Multicomponent nature underlies the extraordinary mechanical properties of spider dragline silk.</title>
        <authorList>
            <person name="Kono N."/>
            <person name="Nakamura H."/>
            <person name="Mori M."/>
            <person name="Yoshida Y."/>
            <person name="Ohtoshi R."/>
            <person name="Malay A.D."/>
            <person name="Moran D.A.P."/>
            <person name="Tomita M."/>
            <person name="Numata K."/>
            <person name="Arakawa K."/>
        </authorList>
    </citation>
    <scope>NUCLEOTIDE SEQUENCE</scope>
</reference>
<keyword evidence="2" id="KW-1185">Reference proteome</keyword>
<dbReference type="AlphaFoldDB" id="A0A8X6VAT4"/>
<dbReference type="EMBL" id="BMAU01021255">
    <property type="protein sequence ID" value="GFY05734.1"/>
    <property type="molecule type" value="Genomic_DNA"/>
</dbReference>
<name>A0A8X6VAT4_TRICX</name>
<proteinExistence type="predicted"/>
<accession>A0A8X6VAT4</accession>
<comment type="caution">
    <text evidence="1">The sequence shown here is derived from an EMBL/GenBank/DDBJ whole genome shotgun (WGS) entry which is preliminary data.</text>
</comment>
<organism evidence="1 2">
    <name type="scientific">Trichonephila clavipes</name>
    <name type="common">Golden silk orbweaver</name>
    <name type="synonym">Nephila clavipes</name>
    <dbReference type="NCBI Taxonomy" id="2585209"/>
    <lineage>
        <taxon>Eukaryota</taxon>
        <taxon>Metazoa</taxon>
        <taxon>Ecdysozoa</taxon>
        <taxon>Arthropoda</taxon>
        <taxon>Chelicerata</taxon>
        <taxon>Arachnida</taxon>
        <taxon>Araneae</taxon>
        <taxon>Araneomorphae</taxon>
        <taxon>Entelegynae</taxon>
        <taxon>Araneoidea</taxon>
        <taxon>Nephilidae</taxon>
        <taxon>Trichonephila</taxon>
    </lineage>
</organism>